<reference evidence="11" key="1">
    <citation type="submission" date="2016-11" db="EMBL/GenBank/DDBJ databases">
        <authorList>
            <person name="Varghese N."/>
            <person name="Submissions S."/>
        </authorList>
    </citation>
    <scope>NUCLEOTIDE SEQUENCE [LARGE SCALE GENOMIC DNA]</scope>
    <source>
        <strain evidence="11">DSM 18761</strain>
    </source>
</reference>
<keyword evidence="8 9" id="KW-0961">Cell wall biogenesis/degradation</keyword>
<dbReference type="InterPro" id="IPR004268">
    <property type="entry name" value="MurJ"/>
</dbReference>
<dbReference type="CDD" id="cd13123">
    <property type="entry name" value="MATE_MurJ_like"/>
    <property type="match status" value="1"/>
</dbReference>
<dbReference type="Proteomes" id="UP000184127">
    <property type="component" value="Unassembled WGS sequence"/>
</dbReference>
<dbReference type="PIRSF" id="PIRSF002869">
    <property type="entry name" value="MviN"/>
    <property type="match status" value="1"/>
</dbReference>
<evidence type="ECO:0000256" key="6">
    <source>
        <dbReference type="ARBA" id="ARBA00022989"/>
    </source>
</evidence>
<keyword evidence="3 8" id="KW-0812">Transmembrane</keyword>
<dbReference type="PRINTS" id="PR01806">
    <property type="entry name" value="VIRFACTRMVIN"/>
</dbReference>
<evidence type="ECO:0000256" key="8">
    <source>
        <dbReference type="HAMAP-Rule" id="MF_02078"/>
    </source>
</evidence>
<keyword evidence="6 8" id="KW-1133">Transmembrane helix</keyword>
<dbReference type="EMBL" id="FQUR01000006">
    <property type="protein sequence ID" value="SHE29713.1"/>
    <property type="molecule type" value="Genomic_DNA"/>
</dbReference>
<feature type="transmembrane region" description="Helical" evidence="8">
    <location>
        <begin position="386"/>
        <end position="404"/>
    </location>
</feature>
<evidence type="ECO:0000313" key="11">
    <source>
        <dbReference type="Proteomes" id="UP000184127"/>
    </source>
</evidence>
<feature type="transmembrane region" description="Helical" evidence="8">
    <location>
        <begin position="86"/>
        <end position="109"/>
    </location>
</feature>
<evidence type="ECO:0000256" key="2">
    <source>
        <dbReference type="ARBA" id="ARBA00022475"/>
    </source>
</evidence>
<comment type="function">
    <text evidence="8 9">Involved in peptidoglycan biosynthesis. Transports lipid-linked peptidoglycan precursors from the inner to the outer leaflet of the cytoplasmic membrane.</text>
</comment>
<keyword evidence="8 9" id="KW-0813">Transport</keyword>
<evidence type="ECO:0000256" key="1">
    <source>
        <dbReference type="ARBA" id="ARBA00004651"/>
    </source>
</evidence>
<evidence type="ECO:0000313" key="10">
    <source>
        <dbReference type="EMBL" id="SHE29713.1"/>
    </source>
</evidence>
<feature type="transmembrane region" description="Helical" evidence="8">
    <location>
        <begin position="302"/>
        <end position="327"/>
    </location>
</feature>
<sequence length="525" mass="57975">MSTAKKTVKAASVIMIITLLSKVFGFLRDMALASKFGTSVSMDAYNMATVIPMILFAAVTASIATTVVPIFTEYLQKEGKQKAFDFINNLLGVVLISTVILTFLGFIFAPYLVKFVAPAFTGEKFELTVKLTTILLPTMVLIAASNIFTGALQSMEHFTVPAMIGIPYNIIVITVAILYGSKFGITIVAYSIIIATFIQALMQLPVLYELGYKFKLRVNFKDEGVKRVILLAMPVLMGTGIQTINVYVDRVIASFLPDGSIAALNYANRLNMFALGIFSTAIATVIYPVLSKHSVADDKEGFLKSLNFAVSGILYMLIPVSVGAMVLRVPIIKVLFERGAFDERSTYFTSIALFYFAIGMTAYGLRDVLSRSFYSMKDTKTPMINGAMAVLLNIALNLILVRYLKLGGLALSTSIAAIFATFLLFTSLKRKLGKIGGKYMFMSFIRAMFAAIVMGVIVHFMYNNLIVKMPSDKRIYEVIIMFITILVGVIIYSTIVLVTDKSAFSYFKKGIKFLNSKLVRNLFYK</sequence>
<keyword evidence="2 8" id="KW-1003">Cell membrane</keyword>
<feature type="transmembrane region" description="Helical" evidence="8">
    <location>
        <begin position="228"/>
        <end position="248"/>
    </location>
</feature>
<feature type="transmembrane region" description="Helical" evidence="8">
    <location>
        <begin position="187"/>
        <end position="208"/>
    </location>
</feature>
<dbReference type="GO" id="GO:0009252">
    <property type="term" value="P:peptidoglycan biosynthetic process"/>
    <property type="evidence" value="ECO:0007669"/>
    <property type="project" value="UniProtKB-UniRule"/>
</dbReference>
<accession>A0A1M4SBU6</accession>
<gene>
    <name evidence="8" type="primary">murJ</name>
    <name evidence="10" type="ORF">SAMN02745195_00090</name>
</gene>
<dbReference type="GO" id="GO:0008360">
    <property type="term" value="P:regulation of cell shape"/>
    <property type="evidence" value="ECO:0007669"/>
    <property type="project" value="UniProtKB-UniRule"/>
</dbReference>
<keyword evidence="7 8" id="KW-0472">Membrane</keyword>
<dbReference type="PANTHER" id="PTHR47019:SF1">
    <property type="entry name" value="LIPID II FLIPPASE MURJ"/>
    <property type="match status" value="1"/>
</dbReference>
<feature type="transmembrane region" description="Helical" evidence="8">
    <location>
        <begin position="474"/>
        <end position="499"/>
    </location>
</feature>
<dbReference type="InterPro" id="IPR051050">
    <property type="entry name" value="Lipid_II_flippase_MurJ/MviN"/>
</dbReference>
<evidence type="ECO:0000256" key="7">
    <source>
        <dbReference type="ARBA" id="ARBA00023136"/>
    </source>
</evidence>
<evidence type="ECO:0000256" key="3">
    <source>
        <dbReference type="ARBA" id="ARBA00022692"/>
    </source>
</evidence>
<evidence type="ECO:0000256" key="4">
    <source>
        <dbReference type="ARBA" id="ARBA00022960"/>
    </source>
</evidence>
<feature type="transmembrane region" description="Helical" evidence="8">
    <location>
        <begin position="129"/>
        <end position="148"/>
    </location>
</feature>
<dbReference type="NCBIfam" id="TIGR01695">
    <property type="entry name" value="murJ_mviN"/>
    <property type="match status" value="1"/>
</dbReference>
<organism evidence="10 11">
    <name type="scientific">Thermoanaerobacter uzonensis DSM 18761</name>
    <dbReference type="NCBI Taxonomy" id="1123369"/>
    <lineage>
        <taxon>Bacteria</taxon>
        <taxon>Bacillati</taxon>
        <taxon>Bacillota</taxon>
        <taxon>Clostridia</taxon>
        <taxon>Thermoanaerobacterales</taxon>
        <taxon>Thermoanaerobacteraceae</taxon>
        <taxon>Thermoanaerobacter</taxon>
    </lineage>
</organism>
<comment type="similarity">
    <text evidence="8 9">Belongs to the MurJ/MviN family.</text>
</comment>
<proteinExistence type="inferred from homology"/>
<dbReference type="GO" id="GO:0015648">
    <property type="term" value="F:lipid-linked peptidoglycan transporter activity"/>
    <property type="evidence" value="ECO:0007669"/>
    <property type="project" value="UniProtKB-UniRule"/>
</dbReference>
<evidence type="ECO:0000256" key="9">
    <source>
        <dbReference type="PIRNR" id="PIRNR002869"/>
    </source>
</evidence>
<dbReference type="GO" id="GO:0071555">
    <property type="term" value="P:cell wall organization"/>
    <property type="evidence" value="ECO:0007669"/>
    <property type="project" value="UniProtKB-UniRule"/>
</dbReference>
<dbReference type="Pfam" id="PF03023">
    <property type="entry name" value="MurJ"/>
    <property type="match status" value="1"/>
</dbReference>
<feature type="transmembrane region" description="Helical" evidence="8">
    <location>
        <begin position="440"/>
        <end position="462"/>
    </location>
</feature>
<name>A0A1M4SBU6_9THEO</name>
<dbReference type="AlphaFoldDB" id="A0A1M4SBU6"/>
<feature type="transmembrane region" description="Helical" evidence="8">
    <location>
        <begin position="49"/>
        <end position="74"/>
    </location>
</feature>
<dbReference type="UniPathway" id="UPA00219"/>
<keyword evidence="4 8" id="KW-0133">Cell shape</keyword>
<dbReference type="GO" id="GO:0034204">
    <property type="term" value="P:lipid translocation"/>
    <property type="evidence" value="ECO:0007669"/>
    <property type="project" value="TreeGrafter"/>
</dbReference>
<keyword evidence="11" id="KW-1185">Reference proteome</keyword>
<dbReference type="HAMAP" id="MF_02078">
    <property type="entry name" value="MurJ_MviN"/>
    <property type="match status" value="1"/>
</dbReference>
<comment type="pathway">
    <text evidence="8">Cell wall biogenesis; peptidoglycan biosynthesis.</text>
</comment>
<evidence type="ECO:0000256" key="5">
    <source>
        <dbReference type="ARBA" id="ARBA00022984"/>
    </source>
</evidence>
<keyword evidence="5 8" id="KW-0573">Peptidoglycan synthesis</keyword>
<feature type="transmembrane region" description="Helical" evidence="8">
    <location>
        <begin position="410"/>
        <end position="428"/>
    </location>
</feature>
<comment type="subcellular location">
    <subcellularLocation>
        <location evidence="1 8">Cell membrane</location>
        <topology evidence="1 8">Multi-pass membrane protein</topology>
    </subcellularLocation>
</comment>
<dbReference type="GO" id="GO:0005886">
    <property type="term" value="C:plasma membrane"/>
    <property type="evidence" value="ECO:0007669"/>
    <property type="project" value="UniProtKB-SubCell"/>
</dbReference>
<feature type="transmembrane region" description="Helical" evidence="8">
    <location>
        <begin position="268"/>
        <end position="290"/>
    </location>
</feature>
<dbReference type="PANTHER" id="PTHR47019">
    <property type="entry name" value="LIPID II FLIPPASE MURJ"/>
    <property type="match status" value="1"/>
</dbReference>
<feature type="transmembrane region" description="Helical" evidence="8">
    <location>
        <begin position="347"/>
        <end position="365"/>
    </location>
</feature>
<protein>
    <recommendedName>
        <fullName evidence="8">Probable lipid II flippase MurJ</fullName>
    </recommendedName>
</protein>
<feature type="transmembrane region" description="Helical" evidence="8">
    <location>
        <begin position="160"/>
        <end position="181"/>
    </location>
</feature>
<dbReference type="RefSeq" id="WP_072966467.1">
    <property type="nucleotide sequence ID" value="NZ_FQUR01000006.1"/>
</dbReference>